<gene>
    <name evidence="1" type="ORF">V1477_004631</name>
</gene>
<name>A0ABD2CMD1_VESMC</name>
<sequence>MLREIYNAPIEVSLWPEVESHESLKEHGEGRGREGSLRDSRRLVHTYVLQEGGFERSSSKPDFLRFTFTDARRTQATLCRTTPALNFRAAACEARREAVERKVGEEKRGEVDQFISGYLDINSHQMNKKLFKFVATRKGLFLIGGSNATEKGIEGVSQSYQEASRPIRMQNEGLFFSTIRFLLARIATVSLLVLGKRLLRVYEAPKIAIQSEPVLVDSFGDRSSSRRKSSLKSIKIFTMQNMYTYVHVSVV</sequence>
<reference evidence="1 2" key="1">
    <citation type="journal article" date="2024" name="Ann. Entomol. Soc. Am.">
        <title>Genomic analyses of the southern and eastern yellowjacket wasps (Hymenoptera: Vespidae) reveal evolutionary signatures of social life.</title>
        <authorList>
            <person name="Catto M.A."/>
            <person name="Caine P.B."/>
            <person name="Orr S.E."/>
            <person name="Hunt B.G."/>
            <person name="Goodisman M.A.D."/>
        </authorList>
    </citation>
    <scope>NUCLEOTIDE SEQUENCE [LARGE SCALE GENOMIC DNA]</scope>
    <source>
        <strain evidence="1">232</strain>
        <tissue evidence="1">Head and thorax</tissue>
    </source>
</reference>
<dbReference type="AlphaFoldDB" id="A0ABD2CMD1"/>
<protein>
    <submittedName>
        <fullName evidence="1">Uncharacterized protein</fullName>
    </submittedName>
</protein>
<organism evidence="1 2">
    <name type="scientific">Vespula maculifrons</name>
    <name type="common">Eastern yellow jacket</name>
    <name type="synonym">Wasp</name>
    <dbReference type="NCBI Taxonomy" id="7453"/>
    <lineage>
        <taxon>Eukaryota</taxon>
        <taxon>Metazoa</taxon>
        <taxon>Ecdysozoa</taxon>
        <taxon>Arthropoda</taxon>
        <taxon>Hexapoda</taxon>
        <taxon>Insecta</taxon>
        <taxon>Pterygota</taxon>
        <taxon>Neoptera</taxon>
        <taxon>Endopterygota</taxon>
        <taxon>Hymenoptera</taxon>
        <taxon>Apocrita</taxon>
        <taxon>Aculeata</taxon>
        <taxon>Vespoidea</taxon>
        <taxon>Vespidae</taxon>
        <taxon>Vespinae</taxon>
        <taxon>Vespula</taxon>
    </lineage>
</organism>
<comment type="caution">
    <text evidence="1">The sequence shown here is derived from an EMBL/GenBank/DDBJ whole genome shotgun (WGS) entry which is preliminary data.</text>
</comment>
<keyword evidence="2" id="KW-1185">Reference proteome</keyword>
<accession>A0ABD2CMD1</accession>
<dbReference type="EMBL" id="JAYRBN010000037">
    <property type="protein sequence ID" value="KAL2746261.1"/>
    <property type="molecule type" value="Genomic_DNA"/>
</dbReference>
<evidence type="ECO:0000313" key="1">
    <source>
        <dbReference type="EMBL" id="KAL2746261.1"/>
    </source>
</evidence>
<proteinExistence type="predicted"/>
<dbReference type="Proteomes" id="UP001607303">
    <property type="component" value="Unassembled WGS sequence"/>
</dbReference>
<evidence type="ECO:0000313" key="2">
    <source>
        <dbReference type="Proteomes" id="UP001607303"/>
    </source>
</evidence>